<feature type="region of interest" description="Disordered" evidence="1">
    <location>
        <begin position="71"/>
        <end position="90"/>
    </location>
</feature>
<reference evidence="2" key="1">
    <citation type="journal article" date="2015" name="Nature">
        <title>Complex archaea that bridge the gap between prokaryotes and eukaryotes.</title>
        <authorList>
            <person name="Spang A."/>
            <person name="Saw J.H."/>
            <person name="Jorgensen S.L."/>
            <person name="Zaremba-Niedzwiedzka K."/>
            <person name="Martijn J."/>
            <person name="Lind A.E."/>
            <person name="van Eijk R."/>
            <person name="Schleper C."/>
            <person name="Guy L."/>
            <person name="Ettema T.J."/>
        </authorList>
    </citation>
    <scope>NUCLEOTIDE SEQUENCE</scope>
</reference>
<accession>A0A0F9HR66</accession>
<dbReference type="EMBL" id="LAZR01014357">
    <property type="protein sequence ID" value="KKM17841.1"/>
    <property type="molecule type" value="Genomic_DNA"/>
</dbReference>
<comment type="caution">
    <text evidence="2">The sequence shown here is derived from an EMBL/GenBank/DDBJ whole genome shotgun (WGS) entry which is preliminary data.</text>
</comment>
<sequence>MATKFQVITSTGNTMGSKYQKVIGKFCPACADCNECSECIGELEPDLCYTIFRVMDRQTIGWWEKNIAEMKLKEQSPRPPQKGKTPPKPKRPVVIEVRVQCKDCGLQETVELEDWHLVSRIKFLQDDLCGEVVHRCPDGYGAVFVTSTNETVGQYIKRK</sequence>
<proteinExistence type="predicted"/>
<evidence type="ECO:0000256" key="1">
    <source>
        <dbReference type="SAM" id="MobiDB-lite"/>
    </source>
</evidence>
<evidence type="ECO:0000313" key="2">
    <source>
        <dbReference type="EMBL" id="KKM17841.1"/>
    </source>
</evidence>
<dbReference type="AlphaFoldDB" id="A0A0F9HR66"/>
<protein>
    <submittedName>
        <fullName evidence="2">Uncharacterized protein</fullName>
    </submittedName>
</protein>
<organism evidence="2">
    <name type="scientific">marine sediment metagenome</name>
    <dbReference type="NCBI Taxonomy" id="412755"/>
    <lineage>
        <taxon>unclassified sequences</taxon>
        <taxon>metagenomes</taxon>
        <taxon>ecological metagenomes</taxon>
    </lineage>
</organism>
<feature type="non-terminal residue" evidence="2">
    <location>
        <position position="159"/>
    </location>
</feature>
<name>A0A0F9HR66_9ZZZZ</name>
<gene>
    <name evidence="2" type="ORF">LCGC14_1671640</name>
</gene>